<evidence type="ECO:0000256" key="1">
    <source>
        <dbReference type="SAM" id="MobiDB-lite"/>
    </source>
</evidence>
<proteinExistence type="predicted"/>
<name>A0ABY7F075_MYAAR</name>
<reference evidence="2" key="1">
    <citation type="submission" date="2022-11" db="EMBL/GenBank/DDBJ databases">
        <title>Centuries of genome instability and evolution in soft-shell clam transmissible cancer (bioRxiv).</title>
        <authorList>
            <person name="Hart S.F.M."/>
            <person name="Yonemitsu M.A."/>
            <person name="Giersch R.M."/>
            <person name="Beal B.F."/>
            <person name="Arriagada G."/>
            <person name="Davis B.W."/>
            <person name="Ostrander E.A."/>
            <person name="Goff S.P."/>
            <person name="Metzger M.J."/>
        </authorList>
    </citation>
    <scope>NUCLEOTIDE SEQUENCE</scope>
    <source>
        <strain evidence="2">MELC-2E11</strain>
        <tissue evidence="2">Siphon/mantle</tissue>
    </source>
</reference>
<feature type="compositionally biased region" description="Low complexity" evidence="1">
    <location>
        <begin position="13"/>
        <end position="27"/>
    </location>
</feature>
<sequence>MSAMPRITATMMNTGSRNGNTNSNTGSPAISSKALIEDPPPLFTLYVAHDGSSPILVQSCSVPDKLGERSQDEKMIPVLEVSSWSRGYTTIQKNATLIPPTDMECTRSDPSRPSKDQQHKDAAMSEAAILRYEEGQPESKRVRKSAANHQKRVKNLCQQHERGEKKMAQFLIAMGQCIRLAR</sequence>
<protein>
    <submittedName>
        <fullName evidence="2">Uncharacterized protein</fullName>
    </submittedName>
</protein>
<feature type="region of interest" description="Disordered" evidence="1">
    <location>
        <begin position="1"/>
        <end position="34"/>
    </location>
</feature>
<evidence type="ECO:0000313" key="2">
    <source>
        <dbReference type="EMBL" id="WAR14502.1"/>
    </source>
</evidence>
<dbReference type="Proteomes" id="UP001164746">
    <property type="component" value="Chromosome 9"/>
</dbReference>
<feature type="region of interest" description="Disordered" evidence="1">
    <location>
        <begin position="100"/>
        <end position="122"/>
    </location>
</feature>
<keyword evidence="3" id="KW-1185">Reference proteome</keyword>
<feature type="compositionally biased region" description="Basic and acidic residues" evidence="1">
    <location>
        <begin position="104"/>
        <end position="122"/>
    </location>
</feature>
<dbReference type="EMBL" id="CP111020">
    <property type="protein sequence ID" value="WAR14502.1"/>
    <property type="molecule type" value="Genomic_DNA"/>
</dbReference>
<evidence type="ECO:0000313" key="3">
    <source>
        <dbReference type="Proteomes" id="UP001164746"/>
    </source>
</evidence>
<organism evidence="2 3">
    <name type="scientific">Mya arenaria</name>
    <name type="common">Soft-shell clam</name>
    <dbReference type="NCBI Taxonomy" id="6604"/>
    <lineage>
        <taxon>Eukaryota</taxon>
        <taxon>Metazoa</taxon>
        <taxon>Spiralia</taxon>
        <taxon>Lophotrochozoa</taxon>
        <taxon>Mollusca</taxon>
        <taxon>Bivalvia</taxon>
        <taxon>Autobranchia</taxon>
        <taxon>Heteroconchia</taxon>
        <taxon>Euheterodonta</taxon>
        <taxon>Imparidentia</taxon>
        <taxon>Neoheterodontei</taxon>
        <taxon>Myida</taxon>
        <taxon>Myoidea</taxon>
        <taxon>Myidae</taxon>
        <taxon>Mya</taxon>
    </lineage>
</organism>
<gene>
    <name evidence="2" type="ORF">MAR_004607</name>
</gene>
<accession>A0ABY7F075</accession>